<evidence type="ECO:0000256" key="2">
    <source>
        <dbReference type="SAM" id="Phobius"/>
    </source>
</evidence>
<feature type="transmembrane region" description="Helical" evidence="2">
    <location>
        <begin position="492"/>
        <end position="510"/>
    </location>
</feature>
<dbReference type="EMBL" id="MU151105">
    <property type="protein sequence ID" value="KAF9450433.1"/>
    <property type="molecule type" value="Genomic_DNA"/>
</dbReference>
<keyword evidence="2" id="KW-0812">Transmembrane</keyword>
<sequence>MGSNFGGVNHSVQGSIVTDSDSTSGSLHTLHESSVGSGAQLSQLIYPFSPTLTRRYRLNRTVDDEPPKRNINPLSLSFKNEEQLPQGWQRHVHPEGLPYFCSPVSDTCPMRILTEEWLFDSDKARAIENFLQDIQNTISQYNVLIPAMSDLVLELFCGEGPWMCGYYFVNHPTRSIYWLEEVELEHQSEPFNEIRGKISGHQIETCLEVEYWVYWDTFPTVQIATPDVYDYVVDTLVSAMTDVISSNATTITRTHETLQNMLNVVQMSKGSKTSNWHIGRFMREIVLDRLRNYYGVWGARLHRHQAVLKHPASGRSKFLGWFSPFLFFIPHAQLQRVEPLVVDRSVIAIHWDKFFGELQEEWNQTMTVATIMLAANCAFLAIPMFQSSGTAPDQHSTPEQVASYLSLVSSLFGLILSIVMYRQHQADRPSTPAEILSHIYNNTTTKSGPRHRLEHLVLIWSLPHALVLWSVVTFLVAFLIMCFSGTSNAAKIIVALSTGLLGSLVFYYVLRFGSGKKFRRQWSDRSSRYFEDIRGLIRGAKQGLKHKLRKGDSETITA</sequence>
<dbReference type="AlphaFoldDB" id="A0A9P5XG99"/>
<evidence type="ECO:0000313" key="4">
    <source>
        <dbReference type="Proteomes" id="UP000807342"/>
    </source>
</evidence>
<dbReference type="OrthoDB" id="2657661at2759"/>
<accession>A0A9P5XG99</accession>
<gene>
    <name evidence="3" type="ORF">P691DRAFT_758189</name>
</gene>
<feature type="compositionally biased region" description="Polar residues" evidence="1">
    <location>
        <begin position="10"/>
        <end position="32"/>
    </location>
</feature>
<organism evidence="3 4">
    <name type="scientific">Macrolepiota fuliginosa MF-IS2</name>
    <dbReference type="NCBI Taxonomy" id="1400762"/>
    <lineage>
        <taxon>Eukaryota</taxon>
        <taxon>Fungi</taxon>
        <taxon>Dikarya</taxon>
        <taxon>Basidiomycota</taxon>
        <taxon>Agaricomycotina</taxon>
        <taxon>Agaricomycetes</taxon>
        <taxon>Agaricomycetidae</taxon>
        <taxon>Agaricales</taxon>
        <taxon>Agaricineae</taxon>
        <taxon>Agaricaceae</taxon>
        <taxon>Macrolepiota</taxon>
    </lineage>
</organism>
<protein>
    <submittedName>
        <fullName evidence="3">Uncharacterized protein</fullName>
    </submittedName>
</protein>
<feature type="transmembrane region" description="Helical" evidence="2">
    <location>
        <begin position="456"/>
        <end position="480"/>
    </location>
</feature>
<name>A0A9P5XG99_9AGAR</name>
<comment type="caution">
    <text evidence="3">The sequence shown here is derived from an EMBL/GenBank/DDBJ whole genome shotgun (WGS) entry which is preliminary data.</text>
</comment>
<reference evidence="3" key="1">
    <citation type="submission" date="2020-11" db="EMBL/GenBank/DDBJ databases">
        <authorList>
            <consortium name="DOE Joint Genome Institute"/>
            <person name="Ahrendt S."/>
            <person name="Riley R."/>
            <person name="Andreopoulos W."/>
            <person name="Labutti K."/>
            <person name="Pangilinan J."/>
            <person name="Ruiz-Duenas F.J."/>
            <person name="Barrasa J.M."/>
            <person name="Sanchez-Garcia M."/>
            <person name="Camarero S."/>
            <person name="Miyauchi S."/>
            <person name="Serrano A."/>
            <person name="Linde D."/>
            <person name="Babiker R."/>
            <person name="Drula E."/>
            <person name="Ayuso-Fernandez I."/>
            <person name="Pacheco R."/>
            <person name="Padilla G."/>
            <person name="Ferreira P."/>
            <person name="Barriuso J."/>
            <person name="Kellner H."/>
            <person name="Castanera R."/>
            <person name="Alfaro M."/>
            <person name="Ramirez L."/>
            <person name="Pisabarro A.G."/>
            <person name="Kuo A."/>
            <person name="Tritt A."/>
            <person name="Lipzen A."/>
            <person name="He G."/>
            <person name="Yan M."/>
            <person name="Ng V."/>
            <person name="Cullen D."/>
            <person name="Martin F."/>
            <person name="Rosso M.-N."/>
            <person name="Henrissat B."/>
            <person name="Hibbett D."/>
            <person name="Martinez A.T."/>
            <person name="Grigoriev I.V."/>
        </authorList>
    </citation>
    <scope>NUCLEOTIDE SEQUENCE</scope>
    <source>
        <strain evidence="3">MF-IS2</strain>
    </source>
</reference>
<feature type="region of interest" description="Disordered" evidence="1">
    <location>
        <begin position="1"/>
        <end position="32"/>
    </location>
</feature>
<evidence type="ECO:0000313" key="3">
    <source>
        <dbReference type="EMBL" id="KAF9450433.1"/>
    </source>
</evidence>
<keyword evidence="2" id="KW-1133">Transmembrane helix</keyword>
<proteinExistence type="predicted"/>
<keyword evidence="4" id="KW-1185">Reference proteome</keyword>
<keyword evidence="2" id="KW-0472">Membrane</keyword>
<feature type="transmembrane region" description="Helical" evidence="2">
    <location>
        <begin position="401"/>
        <end position="421"/>
    </location>
</feature>
<dbReference type="Proteomes" id="UP000807342">
    <property type="component" value="Unassembled WGS sequence"/>
</dbReference>
<evidence type="ECO:0000256" key="1">
    <source>
        <dbReference type="SAM" id="MobiDB-lite"/>
    </source>
</evidence>